<evidence type="ECO:0000256" key="12">
    <source>
        <dbReference type="ARBA" id="ARBA00023055"/>
    </source>
</evidence>
<reference evidence="21" key="1">
    <citation type="submission" date="2025-08" db="UniProtKB">
        <authorList>
            <consortium name="Ensembl"/>
        </authorList>
    </citation>
    <scope>IDENTIFICATION</scope>
</reference>
<comment type="similarity">
    <text evidence="2">Belongs to the BPI/LBP/Plunc superfamily. BPI/LBP family.</text>
</comment>
<evidence type="ECO:0000256" key="18">
    <source>
        <dbReference type="SAM" id="SignalP"/>
    </source>
</evidence>
<evidence type="ECO:0000256" key="8">
    <source>
        <dbReference type="ARBA" id="ARBA00022588"/>
    </source>
</evidence>
<comment type="subunit">
    <text evidence="3 17">When bound to LPS, interacts (via C-terminus) with soluble and membrane-bound CD14.</text>
</comment>
<evidence type="ECO:0000313" key="22">
    <source>
        <dbReference type="Proteomes" id="UP000694385"/>
    </source>
</evidence>
<dbReference type="GO" id="GO:0015920">
    <property type="term" value="P:lipopolysaccharide transport"/>
    <property type="evidence" value="ECO:0007669"/>
    <property type="project" value="Ensembl"/>
</dbReference>
<dbReference type="CDD" id="cd00026">
    <property type="entry name" value="BPI2"/>
    <property type="match status" value="1"/>
</dbReference>
<proteinExistence type="inferred from homology"/>
<keyword evidence="22" id="KW-1185">Reference proteome</keyword>
<dbReference type="InterPro" id="IPR001124">
    <property type="entry name" value="Lipid-bd_serum_glycop_C"/>
</dbReference>
<dbReference type="GO" id="GO:0002281">
    <property type="term" value="P:macrophage activation involved in immune response"/>
    <property type="evidence" value="ECO:0007669"/>
    <property type="project" value="Ensembl"/>
</dbReference>
<evidence type="ECO:0000256" key="2">
    <source>
        <dbReference type="ARBA" id="ARBA00007292"/>
    </source>
</evidence>
<dbReference type="GO" id="GO:0034145">
    <property type="term" value="P:positive regulation of toll-like receptor 4 signaling pathway"/>
    <property type="evidence" value="ECO:0007669"/>
    <property type="project" value="Ensembl"/>
</dbReference>
<evidence type="ECO:0000313" key="21">
    <source>
        <dbReference type="Ensembl" id="ENSJJAP00000003415.1"/>
    </source>
</evidence>
<dbReference type="GO" id="GO:0001530">
    <property type="term" value="F:lipopolysaccharide binding"/>
    <property type="evidence" value="ECO:0007669"/>
    <property type="project" value="UniProtKB-UniRule"/>
</dbReference>
<evidence type="ECO:0000256" key="10">
    <source>
        <dbReference type="ARBA" id="ARBA00022859"/>
    </source>
</evidence>
<evidence type="ECO:0000256" key="4">
    <source>
        <dbReference type="ARBA" id="ARBA00015119"/>
    </source>
</evidence>
<dbReference type="GO" id="GO:0045087">
    <property type="term" value="P:innate immune response"/>
    <property type="evidence" value="ECO:0007669"/>
    <property type="project" value="UniProtKB-UniRule"/>
</dbReference>
<dbReference type="GeneTree" id="ENSGT01150000286994"/>
<evidence type="ECO:0000256" key="5">
    <source>
        <dbReference type="ARBA" id="ARBA00022448"/>
    </source>
</evidence>
<feature type="disulfide bond" evidence="16">
    <location>
        <begin position="159"/>
        <end position="198"/>
    </location>
</feature>
<dbReference type="AlphaFoldDB" id="A0A8C5K6Z2"/>
<dbReference type="GO" id="GO:0043032">
    <property type="term" value="P:positive regulation of macrophage activation"/>
    <property type="evidence" value="ECO:0007669"/>
    <property type="project" value="Ensembl"/>
</dbReference>
<dbReference type="InterPro" id="IPR017943">
    <property type="entry name" value="Bactericidal_perm-incr_a/b_dom"/>
</dbReference>
<dbReference type="GO" id="GO:0006953">
    <property type="term" value="P:acute-phase response"/>
    <property type="evidence" value="ECO:0007669"/>
    <property type="project" value="Ensembl"/>
</dbReference>
<dbReference type="Pfam" id="PF01273">
    <property type="entry name" value="LBP_BPI_CETP"/>
    <property type="match status" value="1"/>
</dbReference>
<comment type="function">
    <text evidence="15 17">Plays a role in the innate immune response. Binds to the lipid A moiety of bacterial lipopolysaccharides (LPS), a glycolipid present in the outer membrane of all Gram-negative bacteria. Acts as an affinity enhancer for CD14, facilitating its association with LPS. Promotes the release of cytokines in response to bacterial lipopolysaccharide.</text>
</comment>
<keyword evidence="11 17" id="KW-0044">Antibiotic</keyword>
<dbReference type="GO" id="GO:0032760">
    <property type="term" value="P:positive regulation of tumor necrosis factor production"/>
    <property type="evidence" value="ECO:0007669"/>
    <property type="project" value="Ensembl"/>
</dbReference>
<protein>
    <recommendedName>
        <fullName evidence="4 17">Lipopolysaccharide-binding protein</fullName>
        <shortName evidence="17">LBP</shortName>
    </recommendedName>
</protein>
<dbReference type="GO" id="GO:0031663">
    <property type="term" value="P:lipopolysaccharide-mediated signaling pathway"/>
    <property type="evidence" value="ECO:0007669"/>
    <property type="project" value="Ensembl"/>
</dbReference>
<accession>A0A8C5K6Z2</accession>
<dbReference type="PANTHER" id="PTHR10504:SF66">
    <property type="entry name" value="LIPOPOLYSACCHARIDE-BINDING PROTEIN"/>
    <property type="match status" value="1"/>
</dbReference>
<dbReference type="PIRSF" id="PIRSF002417">
    <property type="entry name" value="Lipid_binding_protein"/>
    <property type="match status" value="1"/>
</dbReference>
<dbReference type="GO" id="GO:0050830">
    <property type="term" value="P:defense response to Gram-positive bacterium"/>
    <property type="evidence" value="ECO:0007669"/>
    <property type="project" value="Ensembl"/>
</dbReference>
<dbReference type="GO" id="GO:0005615">
    <property type="term" value="C:extracellular space"/>
    <property type="evidence" value="ECO:0007669"/>
    <property type="project" value="UniProtKB-UniRule"/>
</dbReference>
<dbReference type="GO" id="GO:0050829">
    <property type="term" value="P:defense response to Gram-negative bacterium"/>
    <property type="evidence" value="ECO:0007669"/>
    <property type="project" value="UniProtKB-UniRule"/>
</dbReference>
<evidence type="ECO:0000256" key="7">
    <source>
        <dbReference type="ARBA" id="ARBA00022529"/>
    </source>
</evidence>
<dbReference type="Gene3D" id="3.15.20.10">
    <property type="entry name" value="Bactericidal permeability-increasing protein, domain 2"/>
    <property type="match status" value="1"/>
</dbReference>
<dbReference type="GO" id="GO:0030593">
    <property type="term" value="P:neutrophil chemotaxis"/>
    <property type="evidence" value="ECO:0007669"/>
    <property type="project" value="Ensembl"/>
</dbReference>
<dbReference type="InterPro" id="IPR032942">
    <property type="entry name" value="BPI/LBP/Plunc"/>
</dbReference>
<keyword evidence="6 17" id="KW-0964">Secreted</keyword>
<dbReference type="PANTHER" id="PTHR10504">
    <property type="entry name" value="BACTERICIDAL PERMEABILITY-INCREASING BPI PROTEIN-RELATED"/>
    <property type="match status" value="1"/>
</dbReference>
<evidence type="ECO:0000256" key="3">
    <source>
        <dbReference type="ARBA" id="ARBA00011317"/>
    </source>
</evidence>
<evidence type="ECO:0000256" key="6">
    <source>
        <dbReference type="ARBA" id="ARBA00022525"/>
    </source>
</evidence>
<feature type="domain" description="Lipid-binding serum glycoprotein N-terminal" evidence="19">
    <location>
        <begin position="33"/>
        <end position="256"/>
    </location>
</feature>
<keyword evidence="10 17" id="KW-0391">Immunity</keyword>
<reference evidence="21" key="2">
    <citation type="submission" date="2025-09" db="UniProtKB">
        <authorList>
            <consortium name="Ensembl"/>
        </authorList>
    </citation>
    <scope>IDENTIFICATION</scope>
</reference>
<dbReference type="GO" id="GO:0060265">
    <property type="term" value="P:positive regulation of respiratory burst involved in inflammatory response"/>
    <property type="evidence" value="ECO:0007669"/>
    <property type="project" value="Ensembl"/>
</dbReference>
<dbReference type="GO" id="GO:0032722">
    <property type="term" value="P:positive regulation of chemokine production"/>
    <property type="evidence" value="ECO:0007669"/>
    <property type="project" value="Ensembl"/>
</dbReference>
<dbReference type="GO" id="GO:0032720">
    <property type="term" value="P:negative regulation of tumor necrosis factor production"/>
    <property type="evidence" value="ECO:0007669"/>
    <property type="project" value="Ensembl"/>
</dbReference>
<dbReference type="GO" id="GO:0071723">
    <property type="term" value="F:lipopeptide binding"/>
    <property type="evidence" value="ECO:0007669"/>
    <property type="project" value="Ensembl"/>
</dbReference>
<dbReference type="GO" id="GO:0005102">
    <property type="term" value="F:signaling receptor binding"/>
    <property type="evidence" value="ECO:0007669"/>
    <property type="project" value="Ensembl"/>
</dbReference>
<gene>
    <name evidence="21" type="primary">Lbp</name>
</gene>
<dbReference type="SMART" id="SM00328">
    <property type="entry name" value="BPI1"/>
    <property type="match status" value="1"/>
</dbReference>
<keyword evidence="13 16" id="KW-1015">Disulfide bond</keyword>
<keyword evidence="8 17" id="KW-0399">Innate immunity</keyword>
<dbReference type="GO" id="GO:0015026">
    <property type="term" value="F:coreceptor activity"/>
    <property type="evidence" value="ECO:0007669"/>
    <property type="project" value="Ensembl"/>
</dbReference>
<dbReference type="Proteomes" id="UP000694385">
    <property type="component" value="Unassembled WGS sequence"/>
</dbReference>
<keyword evidence="5" id="KW-0813">Transport</keyword>
<organism evidence="21 22">
    <name type="scientific">Jaculus jaculus</name>
    <name type="common">Lesser Egyptian jerboa</name>
    <dbReference type="NCBI Taxonomy" id="51337"/>
    <lineage>
        <taxon>Eukaryota</taxon>
        <taxon>Metazoa</taxon>
        <taxon>Chordata</taxon>
        <taxon>Craniata</taxon>
        <taxon>Vertebrata</taxon>
        <taxon>Euteleostomi</taxon>
        <taxon>Mammalia</taxon>
        <taxon>Eutheria</taxon>
        <taxon>Euarchontoglires</taxon>
        <taxon>Glires</taxon>
        <taxon>Rodentia</taxon>
        <taxon>Myomorpha</taxon>
        <taxon>Dipodoidea</taxon>
        <taxon>Dipodidae</taxon>
        <taxon>Dipodinae</taxon>
        <taxon>Jaculus</taxon>
    </lineage>
</organism>
<evidence type="ECO:0000256" key="15">
    <source>
        <dbReference type="ARBA" id="ARBA00045486"/>
    </source>
</evidence>
<dbReference type="GO" id="GO:0009986">
    <property type="term" value="C:cell surface"/>
    <property type="evidence" value="ECO:0007669"/>
    <property type="project" value="Ensembl"/>
</dbReference>
<evidence type="ECO:0000259" key="20">
    <source>
        <dbReference type="SMART" id="SM00329"/>
    </source>
</evidence>
<evidence type="ECO:0000256" key="9">
    <source>
        <dbReference type="ARBA" id="ARBA00022729"/>
    </source>
</evidence>
<evidence type="ECO:0000256" key="13">
    <source>
        <dbReference type="ARBA" id="ARBA00023157"/>
    </source>
</evidence>
<feature type="domain" description="Lipid-binding serum glycoprotein C-terminal" evidence="20">
    <location>
        <begin position="271"/>
        <end position="474"/>
    </location>
</feature>
<dbReference type="InterPro" id="IPR017942">
    <property type="entry name" value="Lipid-bd_serum_glycop_N"/>
</dbReference>
<evidence type="ECO:0000256" key="1">
    <source>
        <dbReference type="ARBA" id="ARBA00004613"/>
    </source>
</evidence>
<dbReference type="Gene3D" id="3.15.10.10">
    <property type="entry name" value="Bactericidal permeability-increasing protein, domain 1"/>
    <property type="match status" value="1"/>
</dbReference>
<dbReference type="GO" id="GO:0070891">
    <property type="term" value="F:lipoteichoic acid binding"/>
    <property type="evidence" value="ECO:0007669"/>
    <property type="project" value="Ensembl"/>
</dbReference>
<dbReference type="Ensembl" id="ENSJJAT00000007584.1">
    <property type="protein sequence ID" value="ENSJJAP00000003415.1"/>
    <property type="gene ID" value="ENSJJAG00000006641.1"/>
</dbReference>
<feature type="signal peptide" evidence="18">
    <location>
        <begin position="1"/>
        <end position="25"/>
    </location>
</feature>
<dbReference type="FunFam" id="3.15.20.10:FF:000001">
    <property type="entry name" value="Phospholipid transfer protein"/>
    <property type="match status" value="1"/>
</dbReference>
<dbReference type="GO" id="GO:0032755">
    <property type="term" value="P:positive regulation of interleukin-6 production"/>
    <property type="evidence" value="ECO:0007669"/>
    <property type="project" value="Ensembl"/>
</dbReference>
<keyword evidence="14 17" id="KW-0325">Glycoprotein</keyword>
<evidence type="ECO:0000256" key="17">
    <source>
        <dbReference type="RuleBase" id="RU369039"/>
    </source>
</evidence>
<keyword evidence="12" id="KW-0445">Lipid transport</keyword>
<comment type="subcellular location">
    <subcellularLocation>
        <location evidence="1 17">Secreted</location>
    </subcellularLocation>
</comment>
<dbReference type="FunFam" id="3.15.10.10:FF:000001">
    <property type="entry name" value="phospholipid transfer protein-like"/>
    <property type="match status" value="1"/>
</dbReference>
<dbReference type="SUPFAM" id="SSF55394">
    <property type="entry name" value="Bactericidal permeability-increasing protein, BPI"/>
    <property type="match status" value="2"/>
</dbReference>
<keyword evidence="9 17" id="KW-0732">Signal</keyword>
<dbReference type="InterPro" id="IPR017954">
    <property type="entry name" value="Lipid-bd_serum_glycop_CS"/>
</dbReference>
<evidence type="ECO:0000259" key="19">
    <source>
        <dbReference type="SMART" id="SM00328"/>
    </source>
</evidence>
<sequence>MEGTISTLLCALLGLLLMSTSGVLGANPGVVARITDKGLEYAAKEGLQALQRELQKITLPDFSGDFKISSFGRGHYEFHSLEIYSCELHGASLKPLPGKGLSLSISDTFIQAKGKWKVRKSFLKLQGSFDLNVKGISISGDLLLGSEPSGRPTVTVSACSSRICDVEVEISGDLGWLLNLFHNQIESKFRRELESQICKMVQDSVTSDLQPYLQTLPVTAEIDNVLSIDYSLVEAPRASAQTLDVMFKGEIFNQNRRSPVAVLDQVMSLPEEHKQMVYFAISSHVFNVASQIYHQAGYLGFSITDDMMPPDSNIRLNTKAFRTFAPKIARLYPNMNLELQGKVVYAPLLDVSPGSLSLAPKMEIEGFVLLSDSDRESIFRLAVNTTVSITLNFNNSKITGFLNPEKVQLEMIESKVGTFNVELFQAFLNYFLLNTVYPEVNDDLAKGFPLPLPKRIELYDLVLQFHKDFLYLGANVHYRRL</sequence>
<evidence type="ECO:0000256" key="16">
    <source>
        <dbReference type="PIRSR" id="PIRSR002417-50"/>
    </source>
</evidence>
<evidence type="ECO:0000256" key="14">
    <source>
        <dbReference type="ARBA" id="ARBA00023180"/>
    </source>
</evidence>
<dbReference type="InterPro" id="IPR030675">
    <property type="entry name" value="BPI/LBP"/>
</dbReference>
<dbReference type="GO" id="GO:0002752">
    <property type="term" value="P:cell surface pattern recognition receptor signaling pathway"/>
    <property type="evidence" value="ECO:0007669"/>
    <property type="project" value="Ensembl"/>
</dbReference>
<dbReference type="Pfam" id="PF02886">
    <property type="entry name" value="LBP_BPI_CETP_C"/>
    <property type="match status" value="1"/>
</dbReference>
<dbReference type="SMART" id="SM00329">
    <property type="entry name" value="BPI2"/>
    <property type="match status" value="1"/>
</dbReference>
<feature type="chain" id="PRO_5034154531" description="Lipopolysaccharide-binding protein" evidence="18">
    <location>
        <begin position="26"/>
        <end position="481"/>
    </location>
</feature>
<dbReference type="GO" id="GO:0032757">
    <property type="term" value="P:positive regulation of interleukin-8 production"/>
    <property type="evidence" value="ECO:0007669"/>
    <property type="project" value="Ensembl"/>
</dbReference>
<name>A0A8C5K6Z2_JACJA</name>
<dbReference type="GO" id="GO:0002232">
    <property type="term" value="P:leukocyte chemotaxis involved in inflammatory response"/>
    <property type="evidence" value="ECO:0007669"/>
    <property type="project" value="Ensembl"/>
</dbReference>
<dbReference type="GO" id="GO:0071223">
    <property type="term" value="P:cellular response to lipoteichoic acid"/>
    <property type="evidence" value="ECO:0007669"/>
    <property type="project" value="Ensembl"/>
</dbReference>
<evidence type="ECO:0000256" key="11">
    <source>
        <dbReference type="ARBA" id="ARBA00023022"/>
    </source>
</evidence>
<dbReference type="OMA" id="KMHIRAG"/>
<keyword evidence="7 17" id="KW-0929">Antimicrobial</keyword>
<dbReference type="GO" id="GO:0032490">
    <property type="term" value="P:detection of molecule of bacterial origin"/>
    <property type="evidence" value="ECO:0007669"/>
    <property type="project" value="Ensembl"/>
</dbReference>
<dbReference type="CDD" id="cd00025">
    <property type="entry name" value="BPI1"/>
    <property type="match status" value="1"/>
</dbReference>
<dbReference type="GO" id="GO:0090023">
    <property type="term" value="P:positive regulation of neutrophil chemotaxis"/>
    <property type="evidence" value="ECO:0007669"/>
    <property type="project" value="Ensembl"/>
</dbReference>
<dbReference type="PROSITE" id="PS00400">
    <property type="entry name" value="LBP_BPI_CETP"/>
    <property type="match status" value="1"/>
</dbReference>